<dbReference type="RefSeq" id="WP_218600933.1">
    <property type="nucleotide sequence ID" value="NZ_JADQDJ010000006.1"/>
</dbReference>
<protein>
    <submittedName>
        <fullName evidence="2">DUF397 domain-containing protein</fullName>
    </submittedName>
</protein>
<dbReference type="Pfam" id="PF04149">
    <property type="entry name" value="DUF397"/>
    <property type="match status" value="1"/>
</dbReference>
<name>A0ABS6UXI3_9PSEU</name>
<dbReference type="InterPro" id="IPR007278">
    <property type="entry name" value="DUF397"/>
</dbReference>
<sequence length="62" mass="6861">MIEFRTSSFCNLGECVEVGQSPDGSVIVRDTKDADRSRTLTFTNDEWTAFVRGVKAGEFDPA</sequence>
<comment type="caution">
    <text evidence="2">The sequence shown here is derived from an EMBL/GenBank/DDBJ whole genome shotgun (WGS) entry which is preliminary data.</text>
</comment>
<reference evidence="2 3" key="1">
    <citation type="submission" date="2020-11" db="EMBL/GenBank/DDBJ databases">
        <title>Pseudonocardia abyssalis sp. nov. and Pseudonocardia oceani sp. nov., description and phylogenomic analysis of two novel actinomycetes isolated from the deep Southern Ocean.</title>
        <authorList>
            <person name="Parra J."/>
        </authorList>
    </citation>
    <scope>NUCLEOTIDE SEQUENCE [LARGE SCALE GENOMIC DNA]</scope>
    <source>
        <strain evidence="2 3">KRD-168</strain>
    </source>
</reference>
<evidence type="ECO:0000313" key="2">
    <source>
        <dbReference type="EMBL" id="MBW0136988.1"/>
    </source>
</evidence>
<gene>
    <name evidence="2" type="ORF">I4I81_22365</name>
</gene>
<evidence type="ECO:0000313" key="3">
    <source>
        <dbReference type="Proteomes" id="UP000694287"/>
    </source>
</evidence>
<feature type="domain" description="DUF397" evidence="1">
    <location>
        <begin position="3"/>
        <end position="55"/>
    </location>
</feature>
<proteinExistence type="predicted"/>
<dbReference type="EMBL" id="JADQDK010000001">
    <property type="protein sequence ID" value="MBW0136988.1"/>
    <property type="molecule type" value="Genomic_DNA"/>
</dbReference>
<dbReference type="Proteomes" id="UP000694287">
    <property type="component" value="Unassembled WGS sequence"/>
</dbReference>
<accession>A0ABS6UXI3</accession>
<keyword evidence="3" id="KW-1185">Reference proteome</keyword>
<evidence type="ECO:0000259" key="1">
    <source>
        <dbReference type="Pfam" id="PF04149"/>
    </source>
</evidence>
<organism evidence="2 3">
    <name type="scientific">Pseudonocardia abyssalis</name>
    <dbReference type="NCBI Taxonomy" id="2792008"/>
    <lineage>
        <taxon>Bacteria</taxon>
        <taxon>Bacillati</taxon>
        <taxon>Actinomycetota</taxon>
        <taxon>Actinomycetes</taxon>
        <taxon>Pseudonocardiales</taxon>
        <taxon>Pseudonocardiaceae</taxon>
        <taxon>Pseudonocardia</taxon>
    </lineage>
</organism>